<feature type="domain" description="BTB" evidence="1">
    <location>
        <begin position="55"/>
        <end position="80"/>
    </location>
</feature>
<organism evidence="2 3">
    <name type="scientific">Hirsutella minnesotensis 3608</name>
    <dbReference type="NCBI Taxonomy" id="1043627"/>
    <lineage>
        <taxon>Eukaryota</taxon>
        <taxon>Fungi</taxon>
        <taxon>Dikarya</taxon>
        <taxon>Ascomycota</taxon>
        <taxon>Pezizomycotina</taxon>
        <taxon>Sordariomycetes</taxon>
        <taxon>Hypocreomycetidae</taxon>
        <taxon>Hypocreales</taxon>
        <taxon>Ophiocordycipitaceae</taxon>
        <taxon>Hirsutella</taxon>
    </lineage>
</organism>
<sequence length="111" mass="11983">MASPDSVTSLAKAVTAKMAFTDEPDKHQPGDESAKDSPQVLYSVIGKLLLNDKYSDLTLHCGGQDFKVHRAIVCMQSTFFAKACDSGFLVRDAITLPFSSLPSVANNMTIK</sequence>
<dbReference type="InterPro" id="IPR011333">
    <property type="entry name" value="SKP1/BTB/POZ_sf"/>
</dbReference>
<reference evidence="2 3" key="1">
    <citation type="journal article" date="2014" name="Genome Biol. Evol.">
        <title>Comparative genomics and transcriptomics analyses reveal divergent lifestyle features of nematode endoparasitic fungus Hirsutella minnesotensis.</title>
        <authorList>
            <person name="Lai Y."/>
            <person name="Liu K."/>
            <person name="Zhang X."/>
            <person name="Zhang X."/>
            <person name="Li K."/>
            <person name="Wang N."/>
            <person name="Shu C."/>
            <person name="Wu Y."/>
            <person name="Wang C."/>
            <person name="Bushley K.E."/>
            <person name="Xiang M."/>
            <person name="Liu X."/>
        </authorList>
    </citation>
    <scope>NUCLEOTIDE SEQUENCE [LARGE SCALE GENOMIC DNA]</scope>
    <source>
        <strain evidence="2 3">3608</strain>
    </source>
</reference>
<proteinExistence type="predicted"/>
<dbReference type="Gene3D" id="3.30.710.10">
    <property type="entry name" value="Potassium Channel Kv1.1, Chain A"/>
    <property type="match status" value="1"/>
</dbReference>
<dbReference type="AlphaFoldDB" id="A0A0F7ZH68"/>
<dbReference type="CDD" id="cd18186">
    <property type="entry name" value="BTB_POZ_ZBTB_KLHL-like"/>
    <property type="match status" value="1"/>
</dbReference>
<dbReference type="InterPro" id="IPR000210">
    <property type="entry name" value="BTB/POZ_dom"/>
</dbReference>
<protein>
    <recommendedName>
        <fullName evidence="1">BTB domain-containing protein</fullName>
    </recommendedName>
</protein>
<evidence type="ECO:0000313" key="3">
    <source>
        <dbReference type="Proteomes" id="UP000054481"/>
    </source>
</evidence>
<dbReference type="PROSITE" id="PS50097">
    <property type="entry name" value="BTB"/>
    <property type="match status" value="1"/>
</dbReference>
<dbReference type="SUPFAM" id="SSF54695">
    <property type="entry name" value="POZ domain"/>
    <property type="match status" value="1"/>
</dbReference>
<evidence type="ECO:0000259" key="1">
    <source>
        <dbReference type="PROSITE" id="PS50097"/>
    </source>
</evidence>
<dbReference type="OrthoDB" id="1022638at2759"/>
<accession>A0A0F7ZH68</accession>
<evidence type="ECO:0000313" key="2">
    <source>
        <dbReference type="EMBL" id="KJZ72116.1"/>
    </source>
</evidence>
<dbReference type="Pfam" id="PF00651">
    <property type="entry name" value="BTB"/>
    <property type="match status" value="1"/>
</dbReference>
<keyword evidence="3" id="KW-1185">Reference proteome</keyword>
<gene>
    <name evidence="2" type="ORF">HIM_08489</name>
</gene>
<dbReference type="EMBL" id="KQ030552">
    <property type="protein sequence ID" value="KJZ72116.1"/>
    <property type="molecule type" value="Genomic_DNA"/>
</dbReference>
<name>A0A0F7ZH68_9HYPO</name>
<dbReference type="Proteomes" id="UP000054481">
    <property type="component" value="Unassembled WGS sequence"/>
</dbReference>